<organism evidence="1 2">
    <name type="scientific">Pelotomaculum thermopropionicum (strain DSM 13744 / JCM 10971 / SI)</name>
    <dbReference type="NCBI Taxonomy" id="370438"/>
    <lineage>
        <taxon>Bacteria</taxon>
        <taxon>Bacillati</taxon>
        <taxon>Bacillota</taxon>
        <taxon>Clostridia</taxon>
        <taxon>Eubacteriales</taxon>
        <taxon>Desulfotomaculaceae</taxon>
        <taxon>Pelotomaculum</taxon>
    </lineage>
</organism>
<evidence type="ECO:0000313" key="1">
    <source>
        <dbReference type="EMBL" id="BAF60716.1"/>
    </source>
</evidence>
<dbReference type="Proteomes" id="UP000006556">
    <property type="component" value="Chromosome"/>
</dbReference>
<dbReference type="EMBL" id="AP009389">
    <property type="protein sequence ID" value="BAF60716.1"/>
    <property type="molecule type" value="Genomic_DNA"/>
</dbReference>
<proteinExistence type="predicted"/>
<accession>A5CZ76</accession>
<reference evidence="2" key="1">
    <citation type="journal article" date="2008" name="Genome Res.">
        <title>The genome of Pelotomaculum thermopropionicum reveals niche-associated evolution in anaerobic microbiota.</title>
        <authorList>
            <person name="Kosaka T."/>
            <person name="Kato S."/>
            <person name="Shimoyama T."/>
            <person name="Ishii S."/>
            <person name="Abe T."/>
            <person name="Watanabe K."/>
        </authorList>
    </citation>
    <scope>NUCLEOTIDE SEQUENCE [LARGE SCALE GENOMIC DNA]</scope>
    <source>
        <strain evidence="2">DSM 13744 / JCM 10971 / SI</strain>
    </source>
</reference>
<protein>
    <submittedName>
        <fullName evidence="1">Uncharacterized protein</fullName>
    </submittedName>
</protein>
<dbReference type="AlphaFoldDB" id="A5CZ76"/>
<sequence length="189" mass="21157">MKLYSINVVPANHRGKAHPVFGRSQNHPFIRRNRRVGMNKVEGGAVRYSLQERVGFFNLDPVPAHVRHFQPARQAAHKAGQDSQAPGVAPFFAGIEKKLMPQANAQERFSGFNCPVDGLVHGRIMQAGHRIGKGPHPRQHHAAGLIHLVRIPHHNGPDSRLFKPLLNASEIPHPVVYNSNHFFIYPPFL</sequence>
<gene>
    <name evidence="1" type="ordered locus">PTH_2534</name>
</gene>
<name>A5CZ76_PELTS</name>
<keyword evidence="2" id="KW-1185">Reference proteome</keyword>
<evidence type="ECO:0000313" key="2">
    <source>
        <dbReference type="Proteomes" id="UP000006556"/>
    </source>
</evidence>
<dbReference type="HOGENOM" id="CLU_1433275_0_0_9"/>
<dbReference type="KEGG" id="pth:PTH_2534"/>